<evidence type="ECO:0000313" key="4">
    <source>
        <dbReference type="Proteomes" id="UP000800036"/>
    </source>
</evidence>
<dbReference type="Gene3D" id="3.30.40.10">
    <property type="entry name" value="Zinc/RING finger domain, C3HC4 (zinc finger)"/>
    <property type="match status" value="1"/>
</dbReference>
<feature type="transmembrane region" description="Helical" evidence="2">
    <location>
        <begin position="145"/>
        <end position="163"/>
    </location>
</feature>
<reference evidence="3" key="1">
    <citation type="journal article" date="2020" name="Stud. Mycol.">
        <title>101 Dothideomycetes genomes: a test case for predicting lifestyles and emergence of pathogens.</title>
        <authorList>
            <person name="Haridas S."/>
            <person name="Albert R."/>
            <person name="Binder M."/>
            <person name="Bloem J."/>
            <person name="Labutti K."/>
            <person name="Salamov A."/>
            <person name="Andreopoulos B."/>
            <person name="Baker S."/>
            <person name="Barry K."/>
            <person name="Bills G."/>
            <person name="Bluhm B."/>
            <person name="Cannon C."/>
            <person name="Castanera R."/>
            <person name="Culley D."/>
            <person name="Daum C."/>
            <person name="Ezra D."/>
            <person name="Gonzalez J."/>
            <person name="Henrissat B."/>
            <person name="Kuo A."/>
            <person name="Liang C."/>
            <person name="Lipzen A."/>
            <person name="Lutzoni F."/>
            <person name="Magnuson J."/>
            <person name="Mondo S."/>
            <person name="Nolan M."/>
            <person name="Ohm R."/>
            <person name="Pangilinan J."/>
            <person name="Park H.-J."/>
            <person name="Ramirez L."/>
            <person name="Alfaro M."/>
            <person name="Sun H."/>
            <person name="Tritt A."/>
            <person name="Yoshinaga Y."/>
            <person name="Zwiers L.-H."/>
            <person name="Turgeon B."/>
            <person name="Goodwin S."/>
            <person name="Spatafora J."/>
            <person name="Crous P."/>
            <person name="Grigoriev I."/>
        </authorList>
    </citation>
    <scope>NUCLEOTIDE SEQUENCE</scope>
    <source>
        <strain evidence="3">CBS 107.79</strain>
    </source>
</reference>
<feature type="transmembrane region" description="Helical" evidence="2">
    <location>
        <begin position="325"/>
        <end position="345"/>
    </location>
</feature>
<dbReference type="InterPro" id="IPR013083">
    <property type="entry name" value="Znf_RING/FYVE/PHD"/>
</dbReference>
<organism evidence="3 4">
    <name type="scientific">Bimuria novae-zelandiae CBS 107.79</name>
    <dbReference type="NCBI Taxonomy" id="1447943"/>
    <lineage>
        <taxon>Eukaryota</taxon>
        <taxon>Fungi</taxon>
        <taxon>Dikarya</taxon>
        <taxon>Ascomycota</taxon>
        <taxon>Pezizomycotina</taxon>
        <taxon>Dothideomycetes</taxon>
        <taxon>Pleosporomycetidae</taxon>
        <taxon>Pleosporales</taxon>
        <taxon>Massarineae</taxon>
        <taxon>Didymosphaeriaceae</taxon>
        <taxon>Bimuria</taxon>
    </lineage>
</organism>
<accession>A0A6A5UMF2</accession>
<proteinExistence type="predicted"/>
<dbReference type="GO" id="GO:0016874">
    <property type="term" value="F:ligase activity"/>
    <property type="evidence" value="ECO:0007669"/>
    <property type="project" value="UniProtKB-KW"/>
</dbReference>
<dbReference type="EMBL" id="ML976752">
    <property type="protein sequence ID" value="KAF1966025.1"/>
    <property type="molecule type" value="Genomic_DNA"/>
</dbReference>
<dbReference type="GO" id="GO:0006511">
    <property type="term" value="P:ubiquitin-dependent protein catabolic process"/>
    <property type="evidence" value="ECO:0007669"/>
    <property type="project" value="TreeGrafter"/>
</dbReference>
<protein>
    <submittedName>
        <fullName evidence="3">Ubiquitin-protein ligase-like protein</fullName>
    </submittedName>
</protein>
<feature type="transmembrane region" description="Helical" evidence="2">
    <location>
        <begin position="357"/>
        <end position="375"/>
    </location>
</feature>
<keyword evidence="2" id="KW-0472">Membrane</keyword>
<gene>
    <name evidence="3" type="ORF">BU23DRAFT_593378</name>
</gene>
<feature type="region of interest" description="Disordered" evidence="1">
    <location>
        <begin position="723"/>
        <end position="745"/>
    </location>
</feature>
<feature type="region of interest" description="Disordered" evidence="1">
    <location>
        <begin position="517"/>
        <end position="548"/>
    </location>
</feature>
<dbReference type="Proteomes" id="UP000800036">
    <property type="component" value="Unassembled WGS sequence"/>
</dbReference>
<keyword evidence="3" id="KW-0436">Ligase</keyword>
<evidence type="ECO:0000256" key="2">
    <source>
        <dbReference type="SAM" id="Phobius"/>
    </source>
</evidence>
<evidence type="ECO:0000256" key="1">
    <source>
        <dbReference type="SAM" id="MobiDB-lite"/>
    </source>
</evidence>
<dbReference type="Pfam" id="PF13920">
    <property type="entry name" value="zf-C3HC4_3"/>
    <property type="match status" value="1"/>
</dbReference>
<evidence type="ECO:0000313" key="3">
    <source>
        <dbReference type="EMBL" id="KAF1966025.1"/>
    </source>
</evidence>
<dbReference type="PANTHER" id="PTHR22696:SF1">
    <property type="entry name" value="E3 UBIQUITIN-PROTEIN LIGASE RNF26"/>
    <property type="match status" value="1"/>
</dbReference>
<sequence length="909" mass="100725">MEQQQSALTNVSSLLLSPADLLMVVPRLLSKAGALGEHIDSVYSKFRFGGSVIAEPTIANLTNATTATASRKFIQESIAATPSPQLALQEDMNLFQALKNVGSFFSYITSKWAIATFSIAIILNRTYFYASSRVPLSFDRFHLRLALYILPLLLFVYRIQGVLQAIHCQLNPDWSSIQYGAPGRQLDTDFAGEGGFLWRASSALLFWGDVEDSCKAVNMLPPAPGATRSAGSLALLWPLFISLGLGQFVETLSCALQGRHPVPEVGMTIFEHSLAFAEAEAVVSRPLTLESTRFFKPQTVFTPDSTNLTLTRSAVSSFANVPPEVLLIALISSVSHFSSNFLAIIGFRARFRLVTTGIWGAAYMTTFAWSLYRFATNDFTSDPQVGFLRFPTVCMVGFIPHLVIIAGIVCCGVIYLLALGITILNPPPGQPDHTWRERFATAYNNLHANIHLSAITPLTVSWNEDFYTAILKVGLTVLTAASEAVYLNEGMRVNVYPSTWLERQRYSETISRRRQDGVQSHRGVVNEARSQPASGYARERKTKGADTSTSETMAALGQGEHGVGLAHRQGRWALTVQFTRGILTLLLFAQARLLLAIMQKLHIAYRPHWLVRLTESRMTEESKRHQGNLAQAQEQTVAVRRPDIRFDLETFVRQRVRISGAYDEFNPQESEEIVSQTVYDWWKDGRELGDVDRSGDYAPSSIDDEDTTSVVSFSTTSDAGVWSDVEDEGQRTPTQTSYRYSRESTPVHDNALDLARLSHLLNPQSKEDRDEARMLGRHLQSSNVLTRSQYRKLLQSNDVKFLASSQYRAPGASALSAEDEEQVLEDFILDRRDAAKKSNAGTWDSGADGMGAEGPQCVVCQISPRAVLVWPCGCLSLCDECRVGLASKNYTTCVCCRTNVTAYSRLFVP</sequence>
<name>A0A6A5UMF2_9PLEO</name>
<keyword evidence="4" id="KW-1185">Reference proteome</keyword>
<dbReference type="PANTHER" id="PTHR22696">
    <property type="entry name" value="E3 UBIQUITIN-PROTEIN LIGASE RNF26"/>
    <property type="match status" value="1"/>
</dbReference>
<keyword evidence="2" id="KW-0812">Transmembrane</keyword>
<dbReference type="GO" id="GO:0061630">
    <property type="term" value="F:ubiquitin protein ligase activity"/>
    <property type="evidence" value="ECO:0007669"/>
    <property type="project" value="TreeGrafter"/>
</dbReference>
<feature type="transmembrane region" description="Helical" evidence="2">
    <location>
        <begin position="395"/>
        <end position="418"/>
    </location>
</feature>
<dbReference type="AlphaFoldDB" id="A0A6A5UMF2"/>
<feature type="transmembrane region" description="Helical" evidence="2">
    <location>
        <begin position="104"/>
        <end position="124"/>
    </location>
</feature>
<dbReference type="OrthoDB" id="66726at2759"/>
<dbReference type="GO" id="GO:0016567">
    <property type="term" value="P:protein ubiquitination"/>
    <property type="evidence" value="ECO:0007669"/>
    <property type="project" value="TreeGrafter"/>
</dbReference>
<keyword evidence="2" id="KW-1133">Transmembrane helix</keyword>